<keyword evidence="3" id="KW-0813">Transport</keyword>
<dbReference type="GO" id="GO:0006412">
    <property type="term" value="P:translation"/>
    <property type="evidence" value="ECO:0007669"/>
    <property type="project" value="InterPro"/>
</dbReference>
<dbReference type="PANTHER" id="PTHR11545">
    <property type="entry name" value="RIBOSOMAL PROTEIN L13"/>
    <property type="match status" value="1"/>
</dbReference>
<evidence type="ECO:0000313" key="7">
    <source>
        <dbReference type="EMBL" id="GAO46105.1"/>
    </source>
</evidence>
<keyword evidence="4" id="KW-0689">Ribosomal protein</keyword>
<proteinExistence type="inferred from homology"/>
<dbReference type="Pfam" id="PF03081">
    <property type="entry name" value="Exo70_C"/>
    <property type="match status" value="1"/>
</dbReference>
<dbReference type="GO" id="GO:0005546">
    <property type="term" value="F:phosphatidylinositol-4,5-bisphosphate binding"/>
    <property type="evidence" value="ECO:0007669"/>
    <property type="project" value="InterPro"/>
</dbReference>
<keyword evidence="8" id="KW-1185">Reference proteome</keyword>
<dbReference type="Gene3D" id="1.20.1280.170">
    <property type="entry name" value="Exocyst complex component Exo70"/>
    <property type="match status" value="1"/>
</dbReference>
<dbReference type="PANTHER" id="PTHR11545:SF2">
    <property type="entry name" value="LARGE RIBOSOMAL SUBUNIT PROTEIN UL13M"/>
    <property type="match status" value="1"/>
</dbReference>
<dbReference type="GO" id="GO:0017148">
    <property type="term" value="P:negative regulation of translation"/>
    <property type="evidence" value="ECO:0007669"/>
    <property type="project" value="TreeGrafter"/>
</dbReference>
<reference evidence="7 8" key="3">
    <citation type="journal article" date="2015" name="Genome Announc.">
        <title>Draft Genome Sequence of the Archiascomycetous Yeast Saitoella complicata.</title>
        <authorList>
            <person name="Yamauchi K."/>
            <person name="Kondo S."/>
            <person name="Hamamoto M."/>
            <person name="Takahashi Y."/>
            <person name="Ogura Y."/>
            <person name="Hayashi T."/>
            <person name="Nishida H."/>
        </authorList>
    </citation>
    <scope>NUCLEOTIDE SEQUENCE [LARGE SCALE GENOMIC DNA]</scope>
    <source>
        <strain evidence="7 8">NRRL Y-17804</strain>
    </source>
</reference>
<dbReference type="STRING" id="698492.A0A0E9N9L7"/>
<dbReference type="OMA" id="GIIRAGP"/>
<organism evidence="7 8">
    <name type="scientific">Saitoella complicata (strain BCRC 22490 / CBS 7301 / JCM 7358 / NBRC 10748 / NRRL Y-17804)</name>
    <dbReference type="NCBI Taxonomy" id="698492"/>
    <lineage>
        <taxon>Eukaryota</taxon>
        <taxon>Fungi</taxon>
        <taxon>Dikarya</taxon>
        <taxon>Ascomycota</taxon>
        <taxon>Taphrinomycotina</taxon>
        <taxon>Taphrinomycotina incertae sedis</taxon>
        <taxon>Saitoella</taxon>
    </lineage>
</organism>
<dbReference type="GO" id="GO:0005762">
    <property type="term" value="C:mitochondrial large ribosomal subunit"/>
    <property type="evidence" value="ECO:0007669"/>
    <property type="project" value="TreeGrafter"/>
</dbReference>
<dbReference type="Gene3D" id="3.90.1180.10">
    <property type="entry name" value="Ribosomal protein L13"/>
    <property type="match status" value="1"/>
</dbReference>
<comment type="similarity">
    <text evidence="2">Belongs to the EXO70 family.</text>
</comment>
<dbReference type="SUPFAM" id="SSF74788">
    <property type="entry name" value="Cullin repeat-like"/>
    <property type="match status" value="1"/>
</dbReference>
<dbReference type="Proteomes" id="UP000033140">
    <property type="component" value="Unassembled WGS sequence"/>
</dbReference>
<evidence type="ECO:0000259" key="6">
    <source>
        <dbReference type="Pfam" id="PF03081"/>
    </source>
</evidence>
<dbReference type="InterPro" id="IPR036899">
    <property type="entry name" value="Ribosomal_uL13_sf"/>
</dbReference>
<evidence type="ECO:0000256" key="5">
    <source>
        <dbReference type="ARBA" id="ARBA00023274"/>
    </source>
</evidence>
<evidence type="ECO:0000313" key="8">
    <source>
        <dbReference type="Proteomes" id="UP000033140"/>
    </source>
</evidence>
<dbReference type="SUPFAM" id="SSF52161">
    <property type="entry name" value="Ribosomal protein L13"/>
    <property type="match status" value="1"/>
</dbReference>
<dbReference type="EMBL" id="BACD03000002">
    <property type="protein sequence ID" value="GAO46105.1"/>
    <property type="molecule type" value="Genomic_DNA"/>
</dbReference>
<dbReference type="NCBIfam" id="TIGR01066">
    <property type="entry name" value="rplM_bact"/>
    <property type="match status" value="1"/>
</dbReference>
<evidence type="ECO:0000256" key="4">
    <source>
        <dbReference type="ARBA" id="ARBA00022980"/>
    </source>
</evidence>
<dbReference type="HAMAP" id="MF_01366">
    <property type="entry name" value="Ribosomal_uL13"/>
    <property type="match status" value="1"/>
</dbReference>
<reference evidence="7 8" key="1">
    <citation type="journal article" date="2011" name="J. Gen. Appl. Microbiol.">
        <title>Draft genome sequencing of the enigmatic yeast Saitoella complicata.</title>
        <authorList>
            <person name="Nishida H."/>
            <person name="Hamamoto M."/>
            <person name="Sugiyama J."/>
        </authorList>
    </citation>
    <scope>NUCLEOTIDE SEQUENCE [LARGE SCALE GENOMIC DNA]</scope>
    <source>
        <strain evidence="7 8">NRRL Y-17804</strain>
    </source>
</reference>
<accession>A0A0E9N9L7</accession>
<dbReference type="GO" id="GO:0003735">
    <property type="term" value="F:structural constituent of ribosome"/>
    <property type="evidence" value="ECO:0007669"/>
    <property type="project" value="InterPro"/>
</dbReference>
<protein>
    <recommendedName>
        <fullName evidence="6">Exocyst complex subunit Exo70 C-terminal domain-containing protein</fullName>
    </recommendedName>
</protein>
<dbReference type="CDD" id="cd00392">
    <property type="entry name" value="Ribosomal_L13"/>
    <property type="match status" value="1"/>
</dbReference>
<keyword evidence="5" id="KW-0687">Ribonucleoprotein</keyword>
<evidence type="ECO:0000256" key="2">
    <source>
        <dbReference type="ARBA" id="ARBA00006756"/>
    </source>
</evidence>
<reference evidence="7 8" key="2">
    <citation type="journal article" date="2014" name="J. Gen. Appl. Microbiol.">
        <title>The early diverging ascomycetous budding yeast Saitoella complicata has three histone deacetylases belonging to the Clr6, Hos2, and Rpd3 lineages.</title>
        <authorList>
            <person name="Nishida H."/>
            <person name="Matsumoto T."/>
            <person name="Kondo S."/>
            <person name="Hamamoto M."/>
            <person name="Yoshikawa H."/>
        </authorList>
    </citation>
    <scope>NUCLEOTIDE SEQUENCE [LARGE SCALE GENOMIC DNA]</scope>
    <source>
        <strain evidence="7 8">NRRL Y-17804</strain>
    </source>
</reference>
<dbReference type="Pfam" id="PF00572">
    <property type="entry name" value="Ribosomal_L13"/>
    <property type="match status" value="1"/>
</dbReference>
<dbReference type="AlphaFoldDB" id="A0A0E9N9L7"/>
<name>A0A0E9N9L7_SAICN</name>
<sequence length="830" mass="92928">MSPSKSHFAADPRPNFKHVGRVAGAPEVRVPTTPNNPGRLKHSIGGEMAYIDETKAELEVLAANLTRTDDLTQKMTALLSSFERRLGGLETTIRPLSNRLQSLTKTTDNIDSTLRAIEDTRKWFDVVSKEEQIIKRGPGQNVSIYMASVRRLSDSLSMLKRQNFRSTDKTIRQMEQLLKLAMLQLNDTYKRTLAEASTPIQPLNYITKGMPFPELAPDKLALICSLSQSLTVHVPSVDTGVVVDPVATYVEVRGGYITTSLSSLNQASVSTTLKRTNAPYTKGTNGIAIYTGAIIAMLETEYTLASKVFDDSFFLVAFKRTVEPALSAYIQCIRELDNHVRQHVETFAFLGFELLEEVSKASTKLGSTLLGNTELLGLKESSKKTVTSVVINFYEGVKVKADAIVMLSENGTASELAAETMDRLRVFVLDYDLSFATVLMSLENAPWQNMASRVADPNSALSSFCNEVVDSLVTRLESRARLYYKRTAQTAIFMLNTIALIRQKLDSFSSSAKELTTQTLDRIQKRASDLYLESWRSCTDALFDTTHISKGGLGGSVRNSMGSKERDKVKEHFRNFNAEFEEIVRTNKGMVVPDAAMRGTIVRDVSKVVIPLYTRFHDKYADTDFTKHKEKYIKYSKPDIETILAQFFTNKHPVLYGQTARQQTEVMSQKIGRTALAYARTWHHVDATNRVLGRLATSIAITLMGKHKPIFDQSADCGDYVVVTNADQFIVTGRKKELKVYRHHTTRPGSLHEITMQRLMERKGGAEIIKKAVSRMLPKNRLREPRLARLKCFEGEKHPYKDNILQLNSLPSGPVSEAIAKAKEEKEAQS</sequence>
<dbReference type="Pfam" id="PF20669">
    <property type="entry name" value="Exo70_N"/>
    <property type="match status" value="1"/>
</dbReference>
<comment type="similarity">
    <text evidence="1">Belongs to the universal ribosomal protein uL13 family.</text>
</comment>
<dbReference type="GO" id="GO:0000145">
    <property type="term" value="C:exocyst"/>
    <property type="evidence" value="ECO:0007669"/>
    <property type="project" value="InterPro"/>
</dbReference>
<dbReference type="GO" id="GO:0003729">
    <property type="term" value="F:mRNA binding"/>
    <property type="evidence" value="ECO:0007669"/>
    <property type="project" value="TreeGrafter"/>
</dbReference>
<dbReference type="InterPro" id="IPR005822">
    <property type="entry name" value="Ribosomal_uL13"/>
</dbReference>
<evidence type="ECO:0000256" key="3">
    <source>
        <dbReference type="ARBA" id="ARBA00022448"/>
    </source>
</evidence>
<dbReference type="InterPro" id="IPR016159">
    <property type="entry name" value="Cullin_repeat-like_dom_sf"/>
</dbReference>
<comment type="caution">
    <text evidence="7">The sequence shown here is derived from an EMBL/GenBank/DDBJ whole genome shotgun (WGS) entry which is preliminary data.</text>
</comment>
<evidence type="ECO:0000256" key="1">
    <source>
        <dbReference type="ARBA" id="ARBA00006227"/>
    </source>
</evidence>
<dbReference type="InterPro" id="IPR005823">
    <property type="entry name" value="Ribosomal_uL13_bac-type"/>
</dbReference>
<dbReference type="InterPro" id="IPR046364">
    <property type="entry name" value="Exo70_C"/>
</dbReference>
<dbReference type="GO" id="GO:0006887">
    <property type="term" value="P:exocytosis"/>
    <property type="evidence" value="ECO:0007669"/>
    <property type="project" value="InterPro"/>
</dbReference>
<feature type="domain" description="Exocyst complex subunit Exo70 C-terminal" evidence="6">
    <location>
        <begin position="284"/>
        <end position="645"/>
    </location>
</feature>
<gene>
    <name evidence="7" type="ORF">G7K_0345-t1</name>
</gene>